<feature type="region of interest" description="Disordered" evidence="1">
    <location>
        <begin position="162"/>
        <end position="191"/>
    </location>
</feature>
<dbReference type="Proteomes" id="UP000054032">
    <property type="component" value="Unassembled WGS sequence"/>
</dbReference>
<feature type="region of interest" description="Disordered" evidence="1">
    <location>
        <begin position="246"/>
        <end position="277"/>
    </location>
</feature>
<keyword evidence="3" id="KW-1185">Reference proteome</keyword>
<proteinExistence type="predicted"/>
<dbReference type="HOGENOM" id="CLU_676124_0_0_1"/>
<dbReference type="EMBL" id="KI964037">
    <property type="protein sequence ID" value="EUC43166.1"/>
    <property type="molecule type" value="Genomic_DNA"/>
</dbReference>
<dbReference type="AlphaFoldDB" id="W6ZI37"/>
<protein>
    <submittedName>
        <fullName evidence="2">Uncharacterized protein</fullName>
    </submittedName>
</protein>
<dbReference type="KEGG" id="bor:COCMIDRAFT_28310"/>
<feature type="compositionally biased region" description="Basic and acidic residues" evidence="1">
    <location>
        <begin position="248"/>
        <end position="261"/>
    </location>
</feature>
<sequence>MPTNTERLACSESRDTEIRVEQLVRVASHSTTPQGRVVDEGSAKEEQATGGPGKPSYGYGEGRDRVAGSSSGWMSCEWMDGWTGGRGMDAEGRPCVCHSRAEQGTAGQSRLGRMILCEWAVCRPLLGAGKSASVAIGFHDASGCQQRSQVAAKSTAWRTVRANADGPGRSNTHHHHSPTTTQPPGDDETRRDDVKMARLHVRTRTWPPPPSQALGWGWCWCWWLWAEAYQHGSRLRRADVAVGAGENIHNHDKTTSDDKRRQATASPIAAAHARPGQACKSRRASVQVAAGSTVPNPRVAWNRVIGGPSSSLSRRVPIYLSCTCLPLSSKVDCSLAMAVASCRDAYDASLPWPRGGVGCMLPRVPSRVLAPAAAPAAAALLSAHIPIAVLLLPSQTLVGVFMPSCCC</sequence>
<evidence type="ECO:0000313" key="2">
    <source>
        <dbReference type="EMBL" id="EUC43166.1"/>
    </source>
</evidence>
<gene>
    <name evidence="2" type="ORF">COCMIDRAFT_28310</name>
</gene>
<organism evidence="2 3">
    <name type="scientific">Bipolaris oryzae ATCC 44560</name>
    <dbReference type="NCBI Taxonomy" id="930090"/>
    <lineage>
        <taxon>Eukaryota</taxon>
        <taxon>Fungi</taxon>
        <taxon>Dikarya</taxon>
        <taxon>Ascomycota</taxon>
        <taxon>Pezizomycotina</taxon>
        <taxon>Dothideomycetes</taxon>
        <taxon>Pleosporomycetidae</taxon>
        <taxon>Pleosporales</taxon>
        <taxon>Pleosporineae</taxon>
        <taxon>Pleosporaceae</taxon>
        <taxon>Bipolaris</taxon>
    </lineage>
</organism>
<accession>W6ZI37</accession>
<feature type="compositionally biased region" description="Basic and acidic residues" evidence="1">
    <location>
        <begin position="37"/>
        <end position="47"/>
    </location>
</feature>
<reference evidence="2 3" key="1">
    <citation type="journal article" date="2013" name="PLoS Genet.">
        <title>Comparative genome structure, secondary metabolite, and effector coding capacity across Cochliobolus pathogens.</title>
        <authorList>
            <person name="Condon B.J."/>
            <person name="Leng Y."/>
            <person name="Wu D."/>
            <person name="Bushley K.E."/>
            <person name="Ohm R.A."/>
            <person name="Otillar R."/>
            <person name="Martin J."/>
            <person name="Schackwitz W."/>
            <person name="Grimwood J."/>
            <person name="MohdZainudin N."/>
            <person name="Xue C."/>
            <person name="Wang R."/>
            <person name="Manning V.A."/>
            <person name="Dhillon B."/>
            <person name="Tu Z.J."/>
            <person name="Steffenson B.J."/>
            <person name="Salamov A."/>
            <person name="Sun H."/>
            <person name="Lowry S."/>
            <person name="LaButti K."/>
            <person name="Han J."/>
            <person name="Copeland A."/>
            <person name="Lindquist E."/>
            <person name="Barry K."/>
            <person name="Schmutz J."/>
            <person name="Baker S.E."/>
            <person name="Ciuffetti L.M."/>
            <person name="Grigoriev I.V."/>
            <person name="Zhong S."/>
            <person name="Turgeon B.G."/>
        </authorList>
    </citation>
    <scope>NUCLEOTIDE SEQUENCE [LARGE SCALE GENOMIC DNA]</scope>
    <source>
        <strain evidence="2 3">ATCC 44560</strain>
    </source>
</reference>
<dbReference type="RefSeq" id="XP_007690290.1">
    <property type="nucleotide sequence ID" value="XM_007692100.1"/>
</dbReference>
<feature type="region of interest" description="Disordered" evidence="1">
    <location>
        <begin position="25"/>
        <end position="61"/>
    </location>
</feature>
<name>W6ZI37_COCMI</name>
<dbReference type="GeneID" id="19121283"/>
<evidence type="ECO:0000313" key="3">
    <source>
        <dbReference type="Proteomes" id="UP000054032"/>
    </source>
</evidence>
<evidence type="ECO:0000256" key="1">
    <source>
        <dbReference type="SAM" id="MobiDB-lite"/>
    </source>
</evidence>